<dbReference type="Proteomes" id="UP000076998">
    <property type="component" value="Unassembled WGS sequence"/>
</dbReference>
<organism evidence="3 4">
    <name type="scientific">Microbacterium oleivorans</name>
    <dbReference type="NCBI Taxonomy" id="273677"/>
    <lineage>
        <taxon>Bacteria</taxon>
        <taxon>Bacillati</taxon>
        <taxon>Actinomycetota</taxon>
        <taxon>Actinomycetes</taxon>
        <taxon>Micrococcales</taxon>
        <taxon>Microbacteriaceae</taxon>
        <taxon>Microbacterium</taxon>
    </lineage>
</organism>
<dbReference type="AlphaFoldDB" id="A0A177KH56"/>
<accession>A0A177KH56</accession>
<reference evidence="3 4" key="1">
    <citation type="submission" date="2016-02" db="EMBL/GenBank/DDBJ databases">
        <authorList>
            <person name="Wen L."/>
            <person name="He K."/>
            <person name="Yang H."/>
        </authorList>
    </citation>
    <scope>NUCLEOTIDE SEQUENCE [LARGE SCALE GENOMIC DNA]</scope>
    <source>
        <strain evidence="3 4">CD11_3</strain>
    </source>
</reference>
<feature type="transmembrane region" description="Helical" evidence="2">
    <location>
        <begin position="52"/>
        <end position="75"/>
    </location>
</feature>
<dbReference type="PANTHER" id="PTHR34219">
    <property type="entry name" value="IRON-REGULATED INNER MEMBRANE PROTEIN-RELATED"/>
    <property type="match status" value="1"/>
</dbReference>
<name>A0A177KH56_9MICO</name>
<keyword evidence="2" id="KW-0812">Transmembrane</keyword>
<protein>
    <submittedName>
        <fullName evidence="3">Peptidase</fullName>
    </submittedName>
</protein>
<feature type="region of interest" description="Disordered" evidence="1">
    <location>
        <begin position="1"/>
        <end position="37"/>
    </location>
</feature>
<keyword evidence="2" id="KW-1133">Transmembrane helix</keyword>
<evidence type="ECO:0000313" key="3">
    <source>
        <dbReference type="EMBL" id="OAH51921.1"/>
    </source>
</evidence>
<feature type="transmembrane region" description="Helical" evidence="2">
    <location>
        <begin position="400"/>
        <end position="421"/>
    </location>
</feature>
<evidence type="ECO:0000256" key="2">
    <source>
        <dbReference type="SAM" id="Phobius"/>
    </source>
</evidence>
<comment type="caution">
    <text evidence="3">The sequence shown here is derived from an EMBL/GenBank/DDBJ whole genome shotgun (WGS) entry which is preliminary data.</text>
</comment>
<feature type="transmembrane region" description="Helical" evidence="2">
    <location>
        <begin position="192"/>
        <end position="210"/>
    </location>
</feature>
<dbReference type="Pfam" id="PF03929">
    <property type="entry name" value="PepSY_TM"/>
    <property type="match status" value="1"/>
</dbReference>
<sequence>MRRPPARSPPPRHPLFSSKAIMTATLPTPPPSPPRPARRPGWFGALLVRLHFYAGILVGPFILVAALSGALYAIAPTIEQAVYARQLHAPATDTQLTLGEQVDLAEAHVGDAARLSAVRPAPEPGDTTRVMFAQDGLGASESRAVFIDPGTGEIRGDETVYGTSGSLPLRTAISTFHRNLGLGEPGRLYSELAASWLGIVVVAGVILWVIRIRRARTKKDFVRPSRVLTGYRRAFSWHTSVGIWVALGAVFLSATGITWSTYGGQNVTDLRAALDWGTPAVSTSLGGGGAAGDEHAGHGAASAALSVDPRTFDDVLAAAQRVNIDTGLVQITPPPAPDQAWKVQEIDRGFPGHLDAVAIDGATLQPVDRVDFADFSLPAKLASWGVSIHMGTMFGLANQIVMLLLAVGIAGMVVLGYVMWVKRRPTKTARFGMPPRRGVLDGAPWWGVTAVVVGGVLIGLALPLVGWTLAAFVVVDVAIDAMQRRRAAAA</sequence>
<dbReference type="InterPro" id="IPR005625">
    <property type="entry name" value="PepSY-ass_TM"/>
</dbReference>
<dbReference type="PANTHER" id="PTHR34219:SF1">
    <property type="entry name" value="PEPSY DOMAIN-CONTAINING PROTEIN"/>
    <property type="match status" value="1"/>
</dbReference>
<keyword evidence="2" id="KW-0472">Membrane</keyword>
<feature type="transmembrane region" description="Helical" evidence="2">
    <location>
        <begin position="241"/>
        <end position="262"/>
    </location>
</feature>
<proteinExistence type="predicted"/>
<feature type="transmembrane region" description="Helical" evidence="2">
    <location>
        <begin position="442"/>
        <end position="458"/>
    </location>
</feature>
<dbReference type="EMBL" id="LSTV01000001">
    <property type="protein sequence ID" value="OAH51921.1"/>
    <property type="molecule type" value="Genomic_DNA"/>
</dbReference>
<evidence type="ECO:0000256" key="1">
    <source>
        <dbReference type="SAM" id="MobiDB-lite"/>
    </source>
</evidence>
<evidence type="ECO:0000313" key="4">
    <source>
        <dbReference type="Proteomes" id="UP000076998"/>
    </source>
</evidence>
<gene>
    <name evidence="3" type="ORF">AYL44_01755</name>
</gene>
<feature type="compositionally biased region" description="Pro residues" evidence="1">
    <location>
        <begin position="1"/>
        <end position="13"/>
    </location>
</feature>